<feature type="non-terminal residue" evidence="7">
    <location>
        <position position="840"/>
    </location>
</feature>
<dbReference type="PANTHER" id="PTHR32086:SF0">
    <property type="entry name" value="FANCONI ANEMIA GROUP D2 PROTEIN"/>
    <property type="match status" value="1"/>
</dbReference>
<dbReference type="GO" id="GO:0007129">
    <property type="term" value="P:homologous chromosome pairing at meiosis"/>
    <property type="evidence" value="ECO:0007669"/>
    <property type="project" value="TreeGrafter"/>
</dbReference>
<evidence type="ECO:0000313" key="8">
    <source>
        <dbReference type="EnsemblMetazoa" id="CapteP219308"/>
    </source>
</evidence>
<dbReference type="GO" id="GO:0070182">
    <property type="term" value="F:DNA polymerase binding"/>
    <property type="evidence" value="ECO:0007669"/>
    <property type="project" value="TreeGrafter"/>
</dbReference>
<dbReference type="GO" id="GO:0031573">
    <property type="term" value="P:mitotic intra-S DNA damage checkpoint signaling"/>
    <property type="evidence" value="ECO:0007669"/>
    <property type="project" value="TreeGrafter"/>
</dbReference>
<keyword evidence="9" id="KW-1185">Reference proteome</keyword>
<evidence type="ECO:0008006" key="10">
    <source>
        <dbReference type="Google" id="ProtNLM"/>
    </source>
</evidence>
<dbReference type="EMBL" id="KB301197">
    <property type="protein sequence ID" value="ELU05814.1"/>
    <property type="molecule type" value="Genomic_DNA"/>
</dbReference>
<dbReference type="FunCoup" id="R7UGZ5">
    <property type="interactions" value="1579"/>
</dbReference>
<dbReference type="GO" id="GO:0036297">
    <property type="term" value="P:interstrand cross-link repair"/>
    <property type="evidence" value="ECO:0007669"/>
    <property type="project" value="TreeGrafter"/>
</dbReference>
<gene>
    <name evidence="7" type="ORF">CAPTEDRAFT_219308</name>
</gene>
<dbReference type="Proteomes" id="UP000014760">
    <property type="component" value="Unassembled WGS sequence"/>
</dbReference>
<dbReference type="STRING" id="283909.R7UGZ5"/>
<sequence length="840" mass="93768">MPRSKRKSSGNQDQTGLSAVSKRKKGNEIKENENLEDATIFGQEPTQFLKNLKSALKKHPDYPEVMDQFVDCFCAHADDVSRFHLSLVPCVMSSDCDSFAGCTPDSLVRLLLSIDDLQAKLGSHLLEKLAEIAEDSPVIKGVGKVNFSPLIMNQFRWLDNIVNSEELVEKMFEIISVTPAVVQSEIIMCLPEVIDDSQHYDITHKLRDLLNDNNALAVPIIDALTMLDIKSDLLSEVRASVVQSLPSVSAEDLPVMLKFLLLRSFSSSSEAIETVNEVRLNLDLQSLVQLVDKQRCKDKKSNADIEVLIIDGIKTAMRFQKIVSEAWLKSIDKTPSNSNLSVLDLLVLFVMHSINWKKPTESLIRNKIRSGDLTSLLFLETASQHTQVTQDYFPAVLRIAEILLRSPEPNINLFACDVYKHAFTHLDVYCRQEIVSILVTHIGSGSAMEVDGSFDVLLFLVLEESEKMAPFGVFIKGILDYVANLNMSQIRKLYCILSNLALNSSSDESVIQISENGCDWCCYGNEEFGCMESLFWVLRAEDGEDMSEERLQMVISLLQLVYSCVGRVPQACGLFLDELAAVILAGKVHPKVQTWISDNVISDFQDNFISDLDPKNKKGLIPLPWSIQYGLDEEAEDSIVINLIQLLAANFSINNAIHFTTSKAKLASPLCMASQFRLLHVCESQQHGGDLEGINALLGCALTLPEAGLVEKLKSMKETEQVMFCQALFLALNWFREVIYTRCSVISDLTYFQLLNAFSTQTDPEMKAKVIARLHDITKLHSLIEAALSGKETAGTATSRADFKLSDYRHFLREIDLGVFEVLRTGVITKAALDTNNEAK</sequence>
<reference evidence="7 9" key="2">
    <citation type="journal article" date="2013" name="Nature">
        <title>Insights into bilaterian evolution from three spiralian genomes.</title>
        <authorList>
            <person name="Simakov O."/>
            <person name="Marletaz F."/>
            <person name="Cho S.J."/>
            <person name="Edsinger-Gonzales E."/>
            <person name="Havlak P."/>
            <person name="Hellsten U."/>
            <person name="Kuo D.H."/>
            <person name="Larsson T."/>
            <person name="Lv J."/>
            <person name="Arendt D."/>
            <person name="Savage R."/>
            <person name="Osoegawa K."/>
            <person name="de Jong P."/>
            <person name="Grimwood J."/>
            <person name="Chapman J.A."/>
            <person name="Shapiro H."/>
            <person name="Aerts A."/>
            <person name="Otillar R.P."/>
            <person name="Terry A.Y."/>
            <person name="Boore J.L."/>
            <person name="Grigoriev I.V."/>
            <person name="Lindberg D.R."/>
            <person name="Seaver E.C."/>
            <person name="Weisblat D.A."/>
            <person name="Putnam N.H."/>
            <person name="Rokhsar D.S."/>
        </authorList>
    </citation>
    <scope>NUCLEOTIDE SEQUENCE</scope>
    <source>
        <strain evidence="7 9">I ESC-2004</strain>
    </source>
</reference>
<keyword evidence="2" id="KW-1017">Isopeptide bond</keyword>
<feature type="region of interest" description="Disordered" evidence="6">
    <location>
        <begin position="1"/>
        <end position="36"/>
    </location>
</feature>
<evidence type="ECO:0000256" key="1">
    <source>
        <dbReference type="ARBA" id="ARBA00004123"/>
    </source>
</evidence>
<dbReference type="GO" id="GO:0000793">
    <property type="term" value="C:condensed chromosome"/>
    <property type="evidence" value="ECO:0007669"/>
    <property type="project" value="TreeGrafter"/>
</dbReference>
<dbReference type="AlphaFoldDB" id="R7UGZ5"/>
<proteinExistence type="inferred from homology"/>
<evidence type="ECO:0000256" key="5">
    <source>
        <dbReference type="ARBA" id="ARBA00093456"/>
    </source>
</evidence>
<dbReference type="Pfam" id="PF14631">
    <property type="entry name" value="FancD2"/>
    <property type="match status" value="2"/>
</dbReference>
<evidence type="ECO:0000256" key="2">
    <source>
        <dbReference type="ARBA" id="ARBA00022499"/>
    </source>
</evidence>
<dbReference type="GO" id="GO:1990918">
    <property type="term" value="P:double-strand break repair involved in meiotic recombination"/>
    <property type="evidence" value="ECO:0007669"/>
    <property type="project" value="TreeGrafter"/>
</dbReference>
<dbReference type="PANTHER" id="PTHR32086">
    <property type="entry name" value="FANCONI ANEMIA GROUP D2 PROTEIN"/>
    <property type="match status" value="1"/>
</dbReference>
<evidence type="ECO:0000256" key="3">
    <source>
        <dbReference type="ARBA" id="ARBA00022843"/>
    </source>
</evidence>
<dbReference type="HOGENOM" id="CLU_344387_0_0_1"/>
<reference evidence="8" key="3">
    <citation type="submission" date="2015-06" db="UniProtKB">
        <authorList>
            <consortium name="EnsemblMetazoa"/>
        </authorList>
    </citation>
    <scope>IDENTIFICATION</scope>
</reference>
<keyword evidence="4" id="KW-0539">Nucleus</keyword>
<evidence type="ECO:0000256" key="4">
    <source>
        <dbReference type="ARBA" id="ARBA00023242"/>
    </source>
</evidence>
<organism evidence="7">
    <name type="scientific">Capitella teleta</name>
    <name type="common">Polychaete worm</name>
    <dbReference type="NCBI Taxonomy" id="283909"/>
    <lineage>
        <taxon>Eukaryota</taxon>
        <taxon>Metazoa</taxon>
        <taxon>Spiralia</taxon>
        <taxon>Lophotrochozoa</taxon>
        <taxon>Annelida</taxon>
        <taxon>Polychaeta</taxon>
        <taxon>Sedentaria</taxon>
        <taxon>Scolecida</taxon>
        <taxon>Capitellidae</taxon>
        <taxon>Capitella</taxon>
    </lineage>
</organism>
<accession>R7UGZ5</accession>
<evidence type="ECO:0000313" key="9">
    <source>
        <dbReference type="Proteomes" id="UP000014760"/>
    </source>
</evidence>
<feature type="compositionally biased region" description="Polar residues" evidence="6">
    <location>
        <begin position="9"/>
        <end position="18"/>
    </location>
</feature>
<dbReference type="GO" id="GO:0005634">
    <property type="term" value="C:nucleus"/>
    <property type="evidence" value="ECO:0007669"/>
    <property type="project" value="UniProtKB-SubCell"/>
</dbReference>
<comment type="subcellular location">
    <subcellularLocation>
        <location evidence="1">Nucleus</location>
    </subcellularLocation>
</comment>
<keyword evidence="3" id="KW-0832">Ubl conjugation</keyword>
<evidence type="ECO:0000313" key="7">
    <source>
        <dbReference type="EMBL" id="ELU05814.1"/>
    </source>
</evidence>
<dbReference type="EnsemblMetazoa" id="CapteT219308">
    <property type="protein sequence ID" value="CapteP219308"/>
    <property type="gene ID" value="CapteG219308"/>
</dbReference>
<dbReference type="OrthoDB" id="27031at2759"/>
<reference evidence="9" key="1">
    <citation type="submission" date="2012-12" db="EMBL/GenBank/DDBJ databases">
        <authorList>
            <person name="Hellsten U."/>
            <person name="Grimwood J."/>
            <person name="Chapman J.A."/>
            <person name="Shapiro H."/>
            <person name="Aerts A."/>
            <person name="Otillar R.P."/>
            <person name="Terry A.Y."/>
            <person name="Boore J.L."/>
            <person name="Simakov O."/>
            <person name="Marletaz F."/>
            <person name="Cho S.-J."/>
            <person name="Edsinger-Gonzales E."/>
            <person name="Havlak P."/>
            <person name="Kuo D.-H."/>
            <person name="Larsson T."/>
            <person name="Lv J."/>
            <person name="Arendt D."/>
            <person name="Savage R."/>
            <person name="Osoegawa K."/>
            <person name="de Jong P."/>
            <person name="Lindberg D.R."/>
            <person name="Seaver E.C."/>
            <person name="Weisblat D.A."/>
            <person name="Putnam N.H."/>
            <person name="Grigoriev I.V."/>
            <person name="Rokhsar D.S."/>
        </authorList>
    </citation>
    <scope>NUCLEOTIDE SEQUENCE</scope>
    <source>
        <strain evidence="9">I ESC-2004</strain>
    </source>
</reference>
<dbReference type="InterPro" id="IPR029448">
    <property type="entry name" value="FANCD2"/>
</dbReference>
<evidence type="ECO:0000256" key="6">
    <source>
        <dbReference type="SAM" id="MobiDB-lite"/>
    </source>
</evidence>
<protein>
    <recommendedName>
        <fullName evidence="10">Fanconi anemia group D2 protein</fullName>
    </recommendedName>
</protein>
<comment type="similarity">
    <text evidence="5">Belongs to the Fanconi anemia protein FANCD2 family.</text>
</comment>
<name>R7UGZ5_CAPTE</name>
<dbReference type="EMBL" id="AMQN01007692">
    <property type="status" value="NOT_ANNOTATED_CDS"/>
    <property type="molecule type" value="Genomic_DNA"/>
</dbReference>
<dbReference type="OMA" id="ITCIPEV"/>